<protein>
    <submittedName>
        <fullName evidence="1">Uncharacterized protein</fullName>
    </submittedName>
</protein>
<feature type="non-terminal residue" evidence="1">
    <location>
        <position position="125"/>
    </location>
</feature>
<reference evidence="1" key="1">
    <citation type="journal article" date="2015" name="Nature">
        <title>Complex archaea that bridge the gap between prokaryotes and eukaryotes.</title>
        <authorList>
            <person name="Spang A."/>
            <person name="Saw J.H."/>
            <person name="Jorgensen S.L."/>
            <person name="Zaremba-Niedzwiedzka K."/>
            <person name="Martijn J."/>
            <person name="Lind A.E."/>
            <person name="van Eijk R."/>
            <person name="Schleper C."/>
            <person name="Guy L."/>
            <person name="Ettema T.J."/>
        </authorList>
    </citation>
    <scope>NUCLEOTIDE SEQUENCE</scope>
</reference>
<evidence type="ECO:0000313" key="1">
    <source>
        <dbReference type="EMBL" id="KKK78586.1"/>
    </source>
</evidence>
<dbReference type="EMBL" id="LAZR01054428">
    <property type="protein sequence ID" value="KKK78586.1"/>
    <property type="molecule type" value="Genomic_DNA"/>
</dbReference>
<organism evidence="1">
    <name type="scientific">marine sediment metagenome</name>
    <dbReference type="NCBI Taxonomy" id="412755"/>
    <lineage>
        <taxon>unclassified sequences</taxon>
        <taxon>metagenomes</taxon>
        <taxon>ecological metagenomes</taxon>
    </lineage>
</organism>
<sequence length="125" mass="13432">MPPIIIAIVGAGLASFGAAGGYLLFGLITSSMLFSIGTSLVLGGLSQMMRKSPSFPDFKQEIRGRSITVREPVAPHRWLYGEARIGGVVTFLHVSGTNNEFLHLVITLTGHEVNAINNIYFDGIN</sequence>
<accession>A0A0F9B213</accession>
<comment type="caution">
    <text evidence="1">The sequence shown here is derived from an EMBL/GenBank/DDBJ whole genome shotgun (WGS) entry which is preliminary data.</text>
</comment>
<dbReference type="AlphaFoldDB" id="A0A0F9B213"/>
<gene>
    <name evidence="1" type="ORF">LCGC14_2842110</name>
</gene>
<proteinExistence type="predicted"/>
<name>A0A0F9B213_9ZZZZ</name>